<dbReference type="SUPFAM" id="SSF54197">
    <property type="entry name" value="HIT-like"/>
    <property type="match status" value="1"/>
</dbReference>
<dbReference type="CDD" id="cd07380">
    <property type="entry name" value="MPP_CWF19_N"/>
    <property type="match status" value="1"/>
</dbReference>
<evidence type="ECO:0000256" key="1">
    <source>
        <dbReference type="ARBA" id="ARBA00006795"/>
    </source>
</evidence>
<dbReference type="Pfam" id="PF04677">
    <property type="entry name" value="CwfJ_C_1"/>
    <property type="match status" value="1"/>
</dbReference>
<dbReference type="InterPro" id="IPR006768">
    <property type="entry name" value="Cwf19-like_C_dom-1"/>
</dbReference>
<comment type="similarity">
    <text evidence="1">Belongs to the CWF19 family.</text>
</comment>
<sequence>MSAAESDKPLKILVSGDVEGRLSDLYSRVKSIQSKVGKFDILFCVGEFFAQEASENAEIYEYISDPSLVPIQTYVLGPNHSSRYKYFFDKSGCDLCADKIIYLGPKGTYSTLNGLNIVYLSGFEKKNESVKKLKRSDDSDTEEFAEFELKDIESIINNYEKRNAGECIDILLTNQWPKNVENLSNQELENKQKSENFGSELVAYLAQKLKPRYHFSAVENFFFERIPYRNHQVLLEKEKHMTRFLGLAKVNKSNKPKFLYAFNIVPAKSLDYAELVRQTANPISSDNPYSTNLSLKNDDGSQYYGDHDLQPSKQYFYDADYIKKMNELQEQEMLKQKRKLEAMHKQEQEPCWFCLGGSKVERQYIVSVGDKCYLAYAKGALNKDHLLIIPIDHVQSTVVANEDLMEEIDKYKLALAKYFKSRNKCVLFYERNYRTKHMQIQVYAIRADKTYLLKDAFMSMAQNQDIYLDEIPQMTNLKQILEPNRPFFYLELPNEELHAGSRSEMDTTRYLCEIRGGFPINFGRDVMASEILLNCPDRIDWKTCVISIEEEKIMSQDFRKEFKMFDPAL</sequence>
<dbReference type="InterPro" id="IPR040194">
    <property type="entry name" value="Cwf19-like"/>
</dbReference>
<dbReference type="PANTHER" id="PTHR12072">
    <property type="entry name" value="CWF19, CELL CYCLE CONTROL PROTEIN"/>
    <property type="match status" value="1"/>
</dbReference>
<dbReference type="STRING" id="10195.A0A3M7T2W5"/>
<evidence type="ECO:0000259" key="2">
    <source>
        <dbReference type="Pfam" id="PF04676"/>
    </source>
</evidence>
<dbReference type="GO" id="GO:0061632">
    <property type="term" value="F:RNA lariat debranching enzyme activator activity"/>
    <property type="evidence" value="ECO:0007669"/>
    <property type="project" value="TreeGrafter"/>
</dbReference>
<keyword evidence="5" id="KW-1185">Reference proteome</keyword>
<gene>
    <name evidence="4" type="ORF">BpHYR1_047674</name>
</gene>
<name>A0A3M7T2W5_BRAPC</name>
<evidence type="ECO:0000313" key="4">
    <source>
        <dbReference type="EMBL" id="RNA42364.1"/>
    </source>
</evidence>
<reference evidence="4 5" key="1">
    <citation type="journal article" date="2018" name="Sci. Rep.">
        <title>Genomic signatures of local adaptation to the degree of environmental predictability in rotifers.</title>
        <authorList>
            <person name="Franch-Gras L."/>
            <person name="Hahn C."/>
            <person name="Garcia-Roger E.M."/>
            <person name="Carmona M.J."/>
            <person name="Serra M."/>
            <person name="Gomez A."/>
        </authorList>
    </citation>
    <scope>NUCLEOTIDE SEQUENCE [LARGE SCALE GENOMIC DNA]</scope>
    <source>
        <strain evidence="4">HYR1</strain>
    </source>
</reference>
<dbReference type="AlphaFoldDB" id="A0A3M7T2W5"/>
<dbReference type="Pfam" id="PF04676">
    <property type="entry name" value="CwfJ_C_2"/>
    <property type="match status" value="1"/>
</dbReference>
<protein>
    <submittedName>
        <fullName evidence="4">CWF19 1</fullName>
    </submittedName>
</protein>
<dbReference type="PANTHER" id="PTHR12072:SF4">
    <property type="entry name" value="CWF19-LIKE PROTEIN 1"/>
    <property type="match status" value="1"/>
</dbReference>
<evidence type="ECO:0000313" key="5">
    <source>
        <dbReference type="Proteomes" id="UP000276133"/>
    </source>
</evidence>
<dbReference type="InterPro" id="IPR036265">
    <property type="entry name" value="HIT-like_sf"/>
</dbReference>
<comment type="caution">
    <text evidence="4">The sequence shown here is derived from an EMBL/GenBank/DDBJ whole genome shotgun (WGS) entry which is preliminary data.</text>
</comment>
<proteinExistence type="inferred from homology"/>
<accession>A0A3M7T2W5</accession>
<dbReference type="OrthoDB" id="444325at2759"/>
<dbReference type="Gene3D" id="3.30.428.10">
    <property type="entry name" value="HIT-like"/>
    <property type="match status" value="1"/>
</dbReference>
<feature type="domain" description="Cwf19-like protein C-terminal" evidence="2">
    <location>
        <begin position="469"/>
        <end position="566"/>
    </location>
</feature>
<dbReference type="Proteomes" id="UP000276133">
    <property type="component" value="Unassembled WGS sequence"/>
</dbReference>
<feature type="domain" description="Cwf19-like C-terminal" evidence="3">
    <location>
        <begin position="344"/>
        <end position="452"/>
    </location>
</feature>
<organism evidence="4 5">
    <name type="scientific">Brachionus plicatilis</name>
    <name type="common">Marine rotifer</name>
    <name type="synonym">Brachionus muelleri</name>
    <dbReference type="NCBI Taxonomy" id="10195"/>
    <lineage>
        <taxon>Eukaryota</taxon>
        <taxon>Metazoa</taxon>
        <taxon>Spiralia</taxon>
        <taxon>Gnathifera</taxon>
        <taxon>Rotifera</taxon>
        <taxon>Eurotatoria</taxon>
        <taxon>Monogononta</taxon>
        <taxon>Pseudotrocha</taxon>
        <taxon>Ploima</taxon>
        <taxon>Brachionidae</taxon>
        <taxon>Brachionus</taxon>
    </lineage>
</organism>
<evidence type="ECO:0000259" key="3">
    <source>
        <dbReference type="Pfam" id="PF04677"/>
    </source>
</evidence>
<dbReference type="InterPro" id="IPR006767">
    <property type="entry name" value="Cwf19-like_C_dom-2"/>
</dbReference>
<dbReference type="GO" id="GO:0000398">
    <property type="term" value="P:mRNA splicing, via spliceosome"/>
    <property type="evidence" value="ECO:0007669"/>
    <property type="project" value="TreeGrafter"/>
</dbReference>
<dbReference type="GO" id="GO:0071014">
    <property type="term" value="C:post-mRNA release spliceosomal complex"/>
    <property type="evidence" value="ECO:0007669"/>
    <property type="project" value="TreeGrafter"/>
</dbReference>
<dbReference type="EMBL" id="REGN01000371">
    <property type="protein sequence ID" value="RNA42364.1"/>
    <property type="molecule type" value="Genomic_DNA"/>
</dbReference>